<dbReference type="GO" id="GO:0016616">
    <property type="term" value="F:oxidoreductase activity, acting on the CH-OH group of donors, NAD or NADP as acceptor"/>
    <property type="evidence" value="ECO:0007669"/>
    <property type="project" value="TreeGrafter"/>
</dbReference>
<dbReference type="Gene3D" id="3.40.50.720">
    <property type="entry name" value="NAD(P)-binding Rossmann-like Domain"/>
    <property type="match status" value="1"/>
</dbReference>
<evidence type="ECO:0008006" key="5">
    <source>
        <dbReference type="Google" id="ProtNLM"/>
    </source>
</evidence>
<accession>A0A0D0CKN0</accession>
<dbReference type="InterPro" id="IPR002347">
    <property type="entry name" value="SDR_fam"/>
</dbReference>
<dbReference type="PRINTS" id="PR00081">
    <property type="entry name" value="GDHRDH"/>
</dbReference>
<dbReference type="OrthoDB" id="498125at2759"/>
<reference evidence="3 4" key="1">
    <citation type="submission" date="2014-04" db="EMBL/GenBank/DDBJ databases">
        <title>Evolutionary Origins and Diversification of the Mycorrhizal Mutualists.</title>
        <authorList>
            <consortium name="DOE Joint Genome Institute"/>
            <consortium name="Mycorrhizal Genomics Consortium"/>
            <person name="Kohler A."/>
            <person name="Kuo A."/>
            <person name="Nagy L.G."/>
            <person name="Floudas D."/>
            <person name="Copeland A."/>
            <person name="Barry K.W."/>
            <person name="Cichocki N."/>
            <person name="Veneault-Fourrey C."/>
            <person name="LaButti K."/>
            <person name="Lindquist E.A."/>
            <person name="Lipzen A."/>
            <person name="Lundell T."/>
            <person name="Morin E."/>
            <person name="Murat C."/>
            <person name="Riley R."/>
            <person name="Ohm R."/>
            <person name="Sun H."/>
            <person name="Tunlid A."/>
            <person name="Henrissat B."/>
            <person name="Grigoriev I.V."/>
            <person name="Hibbett D.S."/>
            <person name="Martin F."/>
        </authorList>
    </citation>
    <scope>NUCLEOTIDE SEQUENCE [LARGE SCALE GENOMIC DNA]</scope>
    <source>
        <strain evidence="3 4">FD-317 M1</strain>
    </source>
</reference>
<evidence type="ECO:0000256" key="1">
    <source>
        <dbReference type="ARBA" id="ARBA00006484"/>
    </source>
</evidence>
<dbReference type="SUPFAM" id="SSF51735">
    <property type="entry name" value="NAD(P)-binding Rossmann-fold domains"/>
    <property type="match status" value="1"/>
</dbReference>
<dbReference type="EMBL" id="KN834782">
    <property type="protein sequence ID" value="KIK58982.1"/>
    <property type="molecule type" value="Genomic_DNA"/>
</dbReference>
<dbReference type="AlphaFoldDB" id="A0A0D0CKN0"/>
<dbReference type="PRINTS" id="PR00080">
    <property type="entry name" value="SDRFAMILY"/>
</dbReference>
<proteinExistence type="inferred from homology"/>
<comment type="similarity">
    <text evidence="1">Belongs to the short-chain dehydrogenases/reductases (SDR) family.</text>
</comment>
<dbReference type="PANTHER" id="PTHR42760">
    <property type="entry name" value="SHORT-CHAIN DEHYDROGENASES/REDUCTASES FAMILY MEMBER"/>
    <property type="match status" value="1"/>
</dbReference>
<keyword evidence="2" id="KW-0521">NADP</keyword>
<dbReference type="GO" id="GO:0048038">
    <property type="term" value="F:quinone binding"/>
    <property type="evidence" value="ECO:0007669"/>
    <property type="project" value="TreeGrafter"/>
</dbReference>
<keyword evidence="4" id="KW-1185">Reference proteome</keyword>
<dbReference type="Pfam" id="PF13561">
    <property type="entry name" value="adh_short_C2"/>
    <property type="match status" value="1"/>
</dbReference>
<sequence length="257" mass="27146">MVFIKSLGAALVTGASQGIGKAIAMRLAHDGYRVALNDLGHKRNQLEAVAEDINQKFGTETFVVPADVSKEEQVEVMVASSSKALGGLDVIVANAGIMGPTKPITELSMEEWDQVQQVNIRGVFLCYKWAGRDMIARGSKGRIIGASSMVGKQGVANLGSYAAAKFGVRGLTQVAALELGKYGITVNAYAPGAILTPMSESSFSDHSAPHKDLPSLPPFAKLGRPEDIASIVSYLASKEAHYITGQTISVNAGIHFD</sequence>
<dbReference type="PROSITE" id="PS00061">
    <property type="entry name" value="ADH_SHORT"/>
    <property type="match status" value="1"/>
</dbReference>
<dbReference type="InterPro" id="IPR020904">
    <property type="entry name" value="Sc_DH/Rdtase_CS"/>
</dbReference>
<evidence type="ECO:0000256" key="2">
    <source>
        <dbReference type="ARBA" id="ARBA00022857"/>
    </source>
</evidence>
<dbReference type="InterPro" id="IPR036291">
    <property type="entry name" value="NAD(P)-bd_dom_sf"/>
</dbReference>
<dbReference type="PANTHER" id="PTHR42760:SF121">
    <property type="entry name" value="3-OXOACYL-(ACYL-CARRIER-PROTEIN) REDUCTASE"/>
    <property type="match status" value="1"/>
</dbReference>
<dbReference type="HOGENOM" id="CLU_010194_1_0_1"/>
<evidence type="ECO:0000313" key="3">
    <source>
        <dbReference type="EMBL" id="KIK58982.1"/>
    </source>
</evidence>
<organism evidence="3 4">
    <name type="scientific">Collybiopsis luxurians FD-317 M1</name>
    <dbReference type="NCBI Taxonomy" id="944289"/>
    <lineage>
        <taxon>Eukaryota</taxon>
        <taxon>Fungi</taxon>
        <taxon>Dikarya</taxon>
        <taxon>Basidiomycota</taxon>
        <taxon>Agaricomycotina</taxon>
        <taxon>Agaricomycetes</taxon>
        <taxon>Agaricomycetidae</taxon>
        <taxon>Agaricales</taxon>
        <taxon>Marasmiineae</taxon>
        <taxon>Omphalotaceae</taxon>
        <taxon>Collybiopsis</taxon>
        <taxon>Collybiopsis luxurians</taxon>
    </lineage>
</organism>
<dbReference type="FunFam" id="3.40.50.720:FF:000084">
    <property type="entry name" value="Short-chain dehydrogenase reductase"/>
    <property type="match status" value="1"/>
</dbReference>
<dbReference type="GO" id="GO:0006633">
    <property type="term" value="P:fatty acid biosynthetic process"/>
    <property type="evidence" value="ECO:0007669"/>
    <property type="project" value="TreeGrafter"/>
</dbReference>
<evidence type="ECO:0000313" key="4">
    <source>
        <dbReference type="Proteomes" id="UP000053593"/>
    </source>
</evidence>
<protein>
    <recommendedName>
        <fullName evidence="5">NAD-binding protein</fullName>
    </recommendedName>
</protein>
<dbReference type="Proteomes" id="UP000053593">
    <property type="component" value="Unassembled WGS sequence"/>
</dbReference>
<gene>
    <name evidence="3" type="ORF">GYMLUDRAFT_245756</name>
</gene>
<name>A0A0D0CKN0_9AGAR</name>